<comment type="caution">
    <text evidence="3">The sequence shown here is derived from an EMBL/GenBank/DDBJ whole genome shotgun (WGS) entry which is preliminary data.</text>
</comment>
<organism evidence="3 4">
    <name type="scientific">Candidatus Tanganyikabacteria bacterium</name>
    <dbReference type="NCBI Taxonomy" id="2961651"/>
    <lineage>
        <taxon>Bacteria</taxon>
        <taxon>Bacillati</taxon>
        <taxon>Candidatus Sericytochromatia</taxon>
        <taxon>Candidatus Tanganyikabacteria</taxon>
    </lineage>
</organism>
<dbReference type="SMART" id="SM00100">
    <property type="entry name" value="cNMP"/>
    <property type="match status" value="1"/>
</dbReference>
<dbReference type="InterPro" id="IPR000595">
    <property type="entry name" value="cNMP-bd_dom"/>
</dbReference>
<reference evidence="3 4" key="1">
    <citation type="submission" date="2019-03" db="EMBL/GenBank/DDBJ databases">
        <title>Lake Tanganyika Metagenome-Assembled Genomes (MAGs).</title>
        <authorList>
            <person name="Tran P."/>
        </authorList>
    </citation>
    <scope>NUCLEOTIDE SEQUENCE [LARGE SCALE GENOMIC DNA]</scope>
    <source>
        <strain evidence="3">K_DeepCast_65m_m2_236</strain>
    </source>
</reference>
<dbReference type="InterPro" id="IPR016181">
    <property type="entry name" value="Acyl_CoA_acyltransferase"/>
</dbReference>
<dbReference type="Pfam" id="PF00027">
    <property type="entry name" value="cNMP_binding"/>
    <property type="match status" value="1"/>
</dbReference>
<feature type="domain" description="Cyclic nucleotide-binding" evidence="1">
    <location>
        <begin position="241"/>
        <end position="358"/>
    </location>
</feature>
<dbReference type="SUPFAM" id="SSF51206">
    <property type="entry name" value="cAMP-binding domain-like"/>
    <property type="match status" value="1"/>
</dbReference>
<dbReference type="InterPro" id="IPR014710">
    <property type="entry name" value="RmlC-like_jellyroll"/>
</dbReference>
<dbReference type="InterPro" id="IPR050397">
    <property type="entry name" value="Env_Response_Regulators"/>
</dbReference>
<evidence type="ECO:0000259" key="2">
    <source>
        <dbReference type="PROSITE" id="PS51186"/>
    </source>
</evidence>
<dbReference type="SUPFAM" id="SSF55729">
    <property type="entry name" value="Acyl-CoA N-acyltransferases (Nat)"/>
    <property type="match status" value="1"/>
</dbReference>
<evidence type="ECO:0000259" key="1">
    <source>
        <dbReference type="PROSITE" id="PS50042"/>
    </source>
</evidence>
<dbReference type="GO" id="GO:0005829">
    <property type="term" value="C:cytosol"/>
    <property type="evidence" value="ECO:0007669"/>
    <property type="project" value="TreeGrafter"/>
</dbReference>
<dbReference type="InterPro" id="IPR018490">
    <property type="entry name" value="cNMP-bd_dom_sf"/>
</dbReference>
<dbReference type="InterPro" id="IPR000182">
    <property type="entry name" value="GNAT_dom"/>
</dbReference>
<sequence>MAIRVQQALTQEERAVVYAFRYKVYIAEMGKPMDEADHGQKWVVDPADELGIIFAAYDGAELVGTLRLNVGLESMIGDPRLTIYDLHLFEDCEAEQFAFASRFMLRSDYRGSLAAHRLTLAALEIALAAHVRLCFCYCAPYLVSFYEQMGFRRYTDNFNDDLGYRIPMVMVLFDLFHLGAVHSPLLDRLAAQKPGPEWEGYFARKFPDHVLPANARIVSTEEFYNLLNYKLHDDPLQSISLLRGLTKEEADEVLKAGTVINCEPSDVLIRAGEHSSELYLILSSMVGVRSPRTKALISVLGPGELLGEMAFFMGSTRTADVEVLTGGDLLVLSEKTINHLMRRHPAIASKILYNLARILCERLATTTRNLSEIVALQPAEPSPLGT</sequence>
<dbReference type="EMBL" id="VGJX01000965">
    <property type="protein sequence ID" value="MBM3276313.1"/>
    <property type="molecule type" value="Genomic_DNA"/>
</dbReference>
<proteinExistence type="predicted"/>
<evidence type="ECO:0000313" key="3">
    <source>
        <dbReference type="EMBL" id="MBM3276313.1"/>
    </source>
</evidence>
<name>A0A937X6L7_9BACT</name>
<dbReference type="PROSITE" id="PS51186">
    <property type="entry name" value="GNAT"/>
    <property type="match status" value="1"/>
</dbReference>
<accession>A0A937X6L7</accession>
<dbReference type="CDD" id="cd00038">
    <property type="entry name" value="CAP_ED"/>
    <property type="match status" value="1"/>
</dbReference>
<dbReference type="PANTHER" id="PTHR24567:SF74">
    <property type="entry name" value="HTH-TYPE TRANSCRIPTIONAL REGULATOR ARCR"/>
    <property type="match status" value="1"/>
</dbReference>
<dbReference type="Pfam" id="PF21926">
    <property type="entry name" value="FeeM"/>
    <property type="match status" value="1"/>
</dbReference>
<dbReference type="Gene3D" id="2.60.120.10">
    <property type="entry name" value="Jelly Rolls"/>
    <property type="match status" value="1"/>
</dbReference>
<evidence type="ECO:0000313" key="4">
    <source>
        <dbReference type="Proteomes" id="UP000703893"/>
    </source>
</evidence>
<feature type="domain" description="N-acetyltransferase" evidence="2">
    <location>
        <begin position="1"/>
        <end position="169"/>
    </location>
</feature>
<dbReference type="AlphaFoldDB" id="A0A937X6L7"/>
<dbReference type="GO" id="GO:0016747">
    <property type="term" value="F:acyltransferase activity, transferring groups other than amino-acyl groups"/>
    <property type="evidence" value="ECO:0007669"/>
    <property type="project" value="InterPro"/>
</dbReference>
<dbReference type="Proteomes" id="UP000703893">
    <property type="component" value="Unassembled WGS sequence"/>
</dbReference>
<gene>
    <name evidence="3" type="ORF">FJZ00_14260</name>
</gene>
<protein>
    <submittedName>
        <fullName evidence="3">Cyclic nucleotide-binding domain-containing protein</fullName>
    </submittedName>
</protein>
<dbReference type="GO" id="GO:0003700">
    <property type="term" value="F:DNA-binding transcription factor activity"/>
    <property type="evidence" value="ECO:0007669"/>
    <property type="project" value="TreeGrafter"/>
</dbReference>
<dbReference type="Gene3D" id="3.40.630.30">
    <property type="match status" value="1"/>
</dbReference>
<dbReference type="PANTHER" id="PTHR24567">
    <property type="entry name" value="CRP FAMILY TRANSCRIPTIONAL REGULATORY PROTEIN"/>
    <property type="match status" value="1"/>
</dbReference>
<dbReference type="InterPro" id="IPR054597">
    <property type="entry name" value="FeeM_cat"/>
</dbReference>
<dbReference type="PROSITE" id="PS50042">
    <property type="entry name" value="CNMP_BINDING_3"/>
    <property type="match status" value="1"/>
</dbReference>